<dbReference type="EMBL" id="GBRH01203863">
    <property type="protein sequence ID" value="JAD94032.1"/>
    <property type="molecule type" value="Transcribed_RNA"/>
</dbReference>
<evidence type="ECO:0000313" key="1">
    <source>
        <dbReference type="EMBL" id="JAD94032.1"/>
    </source>
</evidence>
<reference evidence="1" key="1">
    <citation type="submission" date="2014-09" db="EMBL/GenBank/DDBJ databases">
        <authorList>
            <person name="Magalhaes I.L.F."/>
            <person name="Oliveira U."/>
            <person name="Santos F.R."/>
            <person name="Vidigal T.H.D.A."/>
            <person name="Brescovit A.D."/>
            <person name="Santos A.J."/>
        </authorList>
    </citation>
    <scope>NUCLEOTIDE SEQUENCE</scope>
    <source>
        <tissue evidence="1">Shoot tissue taken approximately 20 cm above the soil surface</tissue>
    </source>
</reference>
<protein>
    <submittedName>
        <fullName evidence="1">Uncharacterized protein</fullName>
    </submittedName>
</protein>
<organism evidence="1">
    <name type="scientific">Arundo donax</name>
    <name type="common">Giant reed</name>
    <name type="synonym">Donax arundinaceus</name>
    <dbReference type="NCBI Taxonomy" id="35708"/>
    <lineage>
        <taxon>Eukaryota</taxon>
        <taxon>Viridiplantae</taxon>
        <taxon>Streptophyta</taxon>
        <taxon>Embryophyta</taxon>
        <taxon>Tracheophyta</taxon>
        <taxon>Spermatophyta</taxon>
        <taxon>Magnoliopsida</taxon>
        <taxon>Liliopsida</taxon>
        <taxon>Poales</taxon>
        <taxon>Poaceae</taxon>
        <taxon>PACMAD clade</taxon>
        <taxon>Arundinoideae</taxon>
        <taxon>Arundineae</taxon>
        <taxon>Arundo</taxon>
    </lineage>
</organism>
<proteinExistence type="predicted"/>
<name>A0A0A9EDC6_ARUDO</name>
<dbReference type="AlphaFoldDB" id="A0A0A9EDC6"/>
<accession>A0A0A9EDC6</accession>
<reference evidence="1" key="2">
    <citation type="journal article" date="2015" name="Data Brief">
        <title>Shoot transcriptome of the giant reed, Arundo donax.</title>
        <authorList>
            <person name="Barrero R.A."/>
            <person name="Guerrero F.D."/>
            <person name="Moolhuijzen P."/>
            <person name="Goolsby J.A."/>
            <person name="Tidwell J."/>
            <person name="Bellgard S.E."/>
            <person name="Bellgard M.I."/>
        </authorList>
    </citation>
    <scope>NUCLEOTIDE SEQUENCE</scope>
    <source>
        <tissue evidence="1">Shoot tissue taken approximately 20 cm above the soil surface</tissue>
    </source>
</reference>
<sequence>MIRYITAVMDMLYDNYSSYVTAIALSSRWQTRIVL</sequence>